<keyword evidence="4" id="KW-1185">Reference proteome</keyword>
<dbReference type="RefSeq" id="WP_036275525.1">
    <property type="nucleotide sequence ID" value="NZ_CP014476.1"/>
</dbReference>
<keyword evidence="1" id="KW-0812">Transmembrane</keyword>
<proteinExistence type="predicted"/>
<gene>
    <name evidence="3" type="ORF">JT25_000540</name>
</gene>
<dbReference type="OrthoDB" id="8537176at2"/>
<dbReference type="InterPro" id="IPR046586">
    <property type="entry name" value="DUF6644"/>
</dbReference>
<keyword evidence="1" id="KW-1133">Transmembrane helix</keyword>
<feature type="domain" description="DUF6644" evidence="2">
    <location>
        <begin position="30"/>
        <end position="160"/>
    </location>
</feature>
<evidence type="ECO:0000313" key="4">
    <source>
        <dbReference type="Proteomes" id="UP000030512"/>
    </source>
</evidence>
<dbReference type="KEGG" id="mdn:JT25_000540"/>
<dbReference type="AlphaFoldDB" id="A0A140E3L3"/>
<protein>
    <recommendedName>
        <fullName evidence="2">DUF6644 domain-containing protein</fullName>
    </recommendedName>
</protein>
<sequence>MSLVEFAQLLNDSEFGTALRESVYMFPLIEGLHLIGLAVALGLLFFVDLRLLGLFLPQLPVGQVLHPLRPWLLGGFLIIFATGILLFVATAAKIITLPVFFYKLGFIALAGINALWFELKWGRDVGHWGNESTLPVAVRFAGFTSLTLWSLVVIAGRLIPYLSYQ</sequence>
<reference evidence="3 4" key="1">
    <citation type="journal article" date="2015" name="Environ. Microbiol.">
        <title>Methane oxidation coupled to nitrate reduction under hypoxia by the Gammaproteobacterium Methylomonas denitrificans, sp. nov. type strain FJG1.</title>
        <authorList>
            <person name="Kits K.D."/>
            <person name="Klotz M.G."/>
            <person name="Stein L.Y."/>
        </authorList>
    </citation>
    <scope>NUCLEOTIDE SEQUENCE [LARGE SCALE GENOMIC DNA]</scope>
    <source>
        <strain evidence="3 4">FJG1</strain>
    </source>
</reference>
<feature type="transmembrane region" description="Helical" evidence="1">
    <location>
        <begin position="34"/>
        <end position="56"/>
    </location>
</feature>
<name>A0A140E3L3_9GAMM</name>
<dbReference type="Proteomes" id="UP000030512">
    <property type="component" value="Chromosome"/>
</dbReference>
<dbReference type="Pfam" id="PF20349">
    <property type="entry name" value="DUF6644"/>
    <property type="match status" value="1"/>
</dbReference>
<feature type="transmembrane region" description="Helical" evidence="1">
    <location>
        <begin position="137"/>
        <end position="159"/>
    </location>
</feature>
<dbReference type="STRING" id="1538553.JT25_000540"/>
<evidence type="ECO:0000313" key="3">
    <source>
        <dbReference type="EMBL" id="AMK74987.1"/>
    </source>
</evidence>
<evidence type="ECO:0000256" key="1">
    <source>
        <dbReference type="SAM" id="Phobius"/>
    </source>
</evidence>
<evidence type="ECO:0000259" key="2">
    <source>
        <dbReference type="Pfam" id="PF20349"/>
    </source>
</evidence>
<accession>A0A140E3L3</accession>
<dbReference type="EMBL" id="CP014476">
    <property type="protein sequence ID" value="AMK74987.1"/>
    <property type="molecule type" value="Genomic_DNA"/>
</dbReference>
<keyword evidence="1" id="KW-0472">Membrane</keyword>
<feature type="transmembrane region" description="Helical" evidence="1">
    <location>
        <begin position="100"/>
        <end position="117"/>
    </location>
</feature>
<feature type="transmembrane region" description="Helical" evidence="1">
    <location>
        <begin position="68"/>
        <end position="88"/>
    </location>
</feature>
<organism evidence="3 4">
    <name type="scientific">Methylomonas denitrificans</name>
    <dbReference type="NCBI Taxonomy" id="1538553"/>
    <lineage>
        <taxon>Bacteria</taxon>
        <taxon>Pseudomonadati</taxon>
        <taxon>Pseudomonadota</taxon>
        <taxon>Gammaproteobacteria</taxon>
        <taxon>Methylococcales</taxon>
        <taxon>Methylococcaceae</taxon>
        <taxon>Methylomonas</taxon>
    </lineage>
</organism>